<dbReference type="EMBL" id="CM035412">
    <property type="protein sequence ID" value="KAH7433910.1"/>
    <property type="molecule type" value="Genomic_DNA"/>
</dbReference>
<dbReference type="Proteomes" id="UP000825935">
    <property type="component" value="Chromosome 7"/>
</dbReference>
<organism evidence="2 3">
    <name type="scientific">Ceratopteris richardii</name>
    <name type="common">Triangle waterfern</name>
    <dbReference type="NCBI Taxonomy" id="49495"/>
    <lineage>
        <taxon>Eukaryota</taxon>
        <taxon>Viridiplantae</taxon>
        <taxon>Streptophyta</taxon>
        <taxon>Embryophyta</taxon>
        <taxon>Tracheophyta</taxon>
        <taxon>Polypodiopsida</taxon>
        <taxon>Polypodiidae</taxon>
        <taxon>Polypodiales</taxon>
        <taxon>Pteridineae</taxon>
        <taxon>Pteridaceae</taxon>
        <taxon>Parkerioideae</taxon>
        <taxon>Ceratopteris</taxon>
    </lineage>
</organism>
<dbReference type="SMART" id="SM00717">
    <property type="entry name" value="SANT"/>
    <property type="match status" value="1"/>
</dbReference>
<dbReference type="PROSITE" id="PS50090">
    <property type="entry name" value="MYB_LIKE"/>
    <property type="match status" value="1"/>
</dbReference>
<dbReference type="OrthoDB" id="1939356at2759"/>
<comment type="caution">
    <text evidence="2">The sequence shown here is derived from an EMBL/GenBank/DDBJ whole genome shotgun (WGS) entry which is preliminary data.</text>
</comment>
<dbReference type="InterPro" id="IPR044822">
    <property type="entry name" value="Myb_DNA-bind_4"/>
</dbReference>
<dbReference type="Pfam" id="PF13837">
    <property type="entry name" value="Myb_DNA-bind_4"/>
    <property type="match status" value="1"/>
</dbReference>
<evidence type="ECO:0000259" key="1">
    <source>
        <dbReference type="PROSITE" id="PS50090"/>
    </source>
</evidence>
<name>A0A8T2UHG4_CERRI</name>
<dbReference type="SUPFAM" id="SSF46689">
    <property type="entry name" value="Homeodomain-like"/>
    <property type="match status" value="1"/>
</dbReference>
<dbReference type="Gene3D" id="1.10.10.60">
    <property type="entry name" value="Homeodomain-like"/>
    <property type="match status" value="1"/>
</dbReference>
<reference evidence="2" key="1">
    <citation type="submission" date="2021-08" db="EMBL/GenBank/DDBJ databases">
        <title>WGS assembly of Ceratopteris richardii.</title>
        <authorList>
            <person name="Marchant D.B."/>
            <person name="Chen G."/>
            <person name="Jenkins J."/>
            <person name="Shu S."/>
            <person name="Leebens-Mack J."/>
            <person name="Grimwood J."/>
            <person name="Schmutz J."/>
            <person name="Soltis P."/>
            <person name="Soltis D."/>
            <person name="Chen Z.-H."/>
        </authorList>
    </citation>
    <scope>NUCLEOTIDE SEQUENCE</scope>
    <source>
        <strain evidence="2">Whitten #5841</strain>
        <tissue evidence="2">Leaf</tissue>
    </source>
</reference>
<feature type="domain" description="Myb-like" evidence="1">
    <location>
        <begin position="18"/>
        <end position="80"/>
    </location>
</feature>
<accession>A0A8T2UHG4</accession>
<evidence type="ECO:0000313" key="3">
    <source>
        <dbReference type="Proteomes" id="UP000825935"/>
    </source>
</evidence>
<dbReference type="InterPro" id="IPR001005">
    <property type="entry name" value="SANT/Myb"/>
</dbReference>
<proteinExistence type="predicted"/>
<evidence type="ECO:0000313" key="2">
    <source>
        <dbReference type="EMBL" id="KAH7433910.1"/>
    </source>
</evidence>
<dbReference type="PANTHER" id="PTHR33492">
    <property type="entry name" value="OSJNBA0043A12.37 PROTEIN-RELATED"/>
    <property type="match status" value="1"/>
</dbReference>
<dbReference type="AlphaFoldDB" id="A0A8T2UHG4"/>
<dbReference type="InterPro" id="IPR009057">
    <property type="entry name" value="Homeodomain-like_sf"/>
</dbReference>
<keyword evidence="3" id="KW-1185">Reference proteome</keyword>
<dbReference type="PANTHER" id="PTHR33492:SF11">
    <property type="entry name" value="OS04G0670900 PROTEIN"/>
    <property type="match status" value="1"/>
</dbReference>
<protein>
    <recommendedName>
        <fullName evidence="1">Myb-like domain-containing protein</fullName>
    </recommendedName>
</protein>
<sequence>MLTAFFCDLGLSARVCHWSEDETFLLIYGNWKLAEEMRLSCSAAFFTSKQQRWEFVARFLGNLKVHKTWQQCANRWNRLWKPFKIIHAYESNALAKNVSYWKLSPSERVDNRLPHNFSIKFYEVLKKNFFTDKTADT</sequence>
<gene>
    <name evidence="2" type="ORF">KP509_07G092100</name>
</gene>
<dbReference type="OMA" id="VCHWSED"/>